<organism evidence="1 2">
    <name type="scientific">Methanolobus sediminis</name>
    <dbReference type="NCBI Taxonomy" id="3072978"/>
    <lineage>
        <taxon>Archaea</taxon>
        <taxon>Methanobacteriati</taxon>
        <taxon>Methanobacteriota</taxon>
        <taxon>Stenosarchaea group</taxon>
        <taxon>Methanomicrobia</taxon>
        <taxon>Methanosarcinales</taxon>
        <taxon>Methanosarcinaceae</taxon>
        <taxon>Methanolobus</taxon>
    </lineage>
</organism>
<dbReference type="AlphaFoldDB" id="A0AA51UQI6"/>
<proteinExistence type="predicted"/>
<protein>
    <submittedName>
        <fullName evidence="1">Uncharacterized protein</fullName>
    </submittedName>
</protein>
<gene>
    <name evidence="1" type="ORF">RE474_06430</name>
</gene>
<evidence type="ECO:0000313" key="2">
    <source>
        <dbReference type="Proteomes" id="UP001182908"/>
    </source>
</evidence>
<dbReference type="Proteomes" id="UP001182908">
    <property type="component" value="Chromosome"/>
</dbReference>
<name>A0AA51UQI6_9EURY</name>
<sequence length="19" mass="2449">MTFPTQEEYEKHMRQNHNQ</sequence>
<reference evidence="1 2" key="1">
    <citation type="submission" date="2023-08" db="EMBL/GenBank/DDBJ databases">
        <title>Methanolobus mangrovi sp. nov. and Methanolobus sediminis sp. nov, two novel methylotrophic methanogens isolated from mangrove sediments in China.</title>
        <authorList>
            <person name="Zhou J."/>
        </authorList>
    </citation>
    <scope>NUCLEOTIDE SEQUENCE [LARGE SCALE GENOMIC DNA]</scope>
    <source>
        <strain evidence="1 2">FTZ6</strain>
    </source>
</reference>
<accession>A0AA51UQI6</accession>
<keyword evidence="2" id="KW-1185">Reference proteome</keyword>
<dbReference type="EMBL" id="CP133592">
    <property type="protein sequence ID" value="WMW26420.1"/>
    <property type="molecule type" value="Genomic_DNA"/>
</dbReference>
<dbReference type="KEGG" id="mseb:RE474_06430"/>
<evidence type="ECO:0000313" key="1">
    <source>
        <dbReference type="EMBL" id="WMW26420.1"/>
    </source>
</evidence>